<reference evidence="2" key="1">
    <citation type="submission" date="2016-11" db="EMBL/GenBank/DDBJ databases">
        <authorList>
            <person name="Jaros S."/>
            <person name="Januszkiewicz K."/>
            <person name="Wedrychowicz H."/>
        </authorList>
    </citation>
    <scope>NUCLEOTIDE SEQUENCE [LARGE SCALE GENOMIC DNA]</scope>
    <source>
        <strain evidence="2">Y48</strain>
    </source>
</reference>
<proteinExistence type="predicted"/>
<dbReference type="PANTHER" id="PTHR23020:SF41">
    <property type="entry name" value="AMINOGLYCOSIDE PHOSPHOTRANSFERASE DOMAIN-CONTAINING PROTEIN"/>
    <property type="match status" value="1"/>
</dbReference>
<dbReference type="KEGG" id="nsl:BOX37_14065"/>
<evidence type="ECO:0000313" key="3">
    <source>
        <dbReference type="Proteomes" id="UP000183810"/>
    </source>
</evidence>
<dbReference type="EMBL" id="CP018082">
    <property type="protein sequence ID" value="APE34886.1"/>
    <property type="molecule type" value="Genomic_DNA"/>
</dbReference>
<dbReference type="InterPro" id="IPR052961">
    <property type="entry name" value="Oxido-Kinase-like_Enzymes"/>
</dbReference>
<organism evidence="2 3">
    <name type="scientific">Nocardia mangyaensis</name>
    <dbReference type="NCBI Taxonomy" id="2213200"/>
    <lineage>
        <taxon>Bacteria</taxon>
        <taxon>Bacillati</taxon>
        <taxon>Actinomycetota</taxon>
        <taxon>Actinomycetes</taxon>
        <taxon>Mycobacteriales</taxon>
        <taxon>Nocardiaceae</taxon>
        <taxon>Nocardia</taxon>
    </lineage>
</organism>
<dbReference type="RefSeq" id="WP_071928070.1">
    <property type="nucleotide sequence ID" value="NZ_CP018082.1"/>
</dbReference>
<dbReference type="Gene3D" id="3.90.1200.10">
    <property type="match status" value="1"/>
</dbReference>
<dbReference type="InterPro" id="IPR011009">
    <property type="entry name" value="Kinase-like_dom_sf"/>
</dbReference>
<dbReference type="OrthoDB" id="115252at2"/>
<dbReference type="Proteomes" id="UP000183810">
    <property type="component" value="Chromosome"/>
</dbReference>
<dbReference type="PANTHER" id="PTHR23020">
    <property type="entry name" value="UNCHARACTERIZED NUCLEAR HORMONE RECEPTOR-RELATED"/>
    <property type="match status" value="1"/>
</dbReference>
<evidence type="ECO:0000313" key="2">
    <source>
        <dbReference type="EMBL" id="APE34886.1"/>
    </source>
</evidence>
<feature type="domain" description="Aminoglycoside phosphotransferase" evidence="1">
    <location>
        <begin position="89"/>
        <end position="296"/>
    </location>
</feature>
<protein>
    <recommendedName>
        <fullName evidence="1">Aminoglycoside phosphotransferase domain-containing protein</fullName>
    </recommendedName>
</protein>
<accession>A0A1J0VS76</accession>
<evidence type="ECO:0000259" key="1">
    <source>
        <dbReference type="Pfam" id="PF01636"/>
    </source>
</evidence>
<sequence length="361" mass="39208">MTAEYTPPRTVSEDIPTDPDSLTPAWLTATLQAHGHAVEVDSVTVTAVGSGQMAGSYRLLLRYRDSTSLPVSMIAKLAIGSDDHRRFGAGAFRNEVRFYRDLASTLATPVPGCYATVVSESGSEFVLLLDDLAPAVQGDQIAGCTVEQVRAVAVAAAGLHGPRWCDDTLFQVPGLSLPTAEDRDLMDSVLAPMADAFVERFDDRLTDLERSAITWLVATAGEWLVAPLRHFALLHGDLRVDNVMFAPDGTVTLLDWQTITPGQPLRDIAFLLSTSLTIEDRRRHERAIVADYHRELTRHGVTGYSVQQCWADYVSSLIHAPLIVVFGCGAAAPTPRGDRMFHTMLTRSAAAIDDLVPGALR</sequence>
<dbReference type="InterPro" id="IPR002575">
    <property type="entry name" value="Aminoglycoside_PTrfase"/>
</dbReference>
<keyword evidence="3" id="KW-1185">Reference proteome</keyword>
<name>A0A1J0VS76_9NOCA</name>
<dbReference type="SUPFAM" id="SSF56112">
    <property type="entry name" value="Protein kinase-like (PK-like)"/>
    <property type="match status" value="1"/>
</dbReference>
<gene>
    <name evidence="2" type="ORF">BOX37_14065</name>
</gene>
<dbReference type="Pfam" id="PF01636">
    <property type="entry name" value="APH"/>
    <property type="match status" value="1"/>
</dbReference>
<dbReference type="AlphaFoldDB" id="A0A1J0VS76"/>